<evidence type="ECO:0000313" key="1">
    <source>
        <dbReference type="EMBL" id="KAK1317471.1"/>
    </source>
</evidence>
<proteinExistence type="predicted"/>
<gene>
    <name evidence="1" type="ORF">QJS10_CPA05g02448</name>
</gene>
<comment type="caution">
    <text evidence="1">The sequence shown here is derived from an EMBL/GenBank/DDBJ whole genome shotgun (WGS) entry which is preliminary data.</text>
</comment>
<reference evidence="1" key="2">
    <citation type="submission" date="2023-06" db="EMBL/GenBank/DDBJ databases">
        <authorList>
            <person name="Ma L."/>
            <person name="Liu K.-W."/>
            <person name="Li Z."/>
            <person name="Hsiao Y.-Y."/>
            <person name="Qi Y."/>
            <person name="Fu T."/>
            <person name="Tang G."/>
            <person name="Zhang D."/>
            <person name="Sun W.-H."/>
            <person name="Liu D.-K."/>
            <person name="Li Y."/>
            <person name="Chen G.-Z."/>
            <person name="Liu X.-D."/>
            <person name="Liao X.-Y."/>
            <person name="Jiang Y.-T."/>
            <person name="Yu X."/>
            <person name="Hao Y."/>
            <person name="Huang J."/>
            <person name="Zhao X.-W."/>
            <person name="Ke S."/>
            <person name="Chen Y.-Y."/>
            <person name="Wu W.-L."/>
            <person name="Hsu J.-L."/>
            <person name="Lin Y.-F."/>
            <person name="Huang M.-D."/>
            <person name="Li C.-Y."/>
            <person name="Huang L."/>
            <person name="Wang Z.-W."/>
            <person name="Zhao X."/>
            <person name="Zhong W.-Y."/>
            <person name="Peng D.-H."/>
            <person name="Ahmad S."/>
            <person name="Lan S."/>
            <person name="Zhang J.-S."/>
            <person name="Tsai W.-C."/>
            <person name="Van De Peer Y."/>
            <person name="Liu Z.-J."/>
        </authorList>
    </citation>
    <scope>NUCLEOTIDE SEQUENCE</scope>
    <source>
        <strain evidence="1">CP</strain>
        <tissue evidence="1">Leaves</tissue>
    </source>
</reference>
<dbReference type="EMBL" id="JAUJYO010000005">
    <property type="protein sequence ID" value="KAK1317471.1"/>
    <property type="molecule type" value="Genomic_DNA"/>
</dbReference>
<dbReference type="Proteomes" id="UP001180020">
    <property type="component" value="Unassembled WGS sequence"/>
</dbReference>
<organism evidence="1 2">
    <name type="scientific">Acorus calamus</name>
    <name type="common">Sweet flag</name>
    <dbReference type="NCBI Taxonomy" id="4465"/>
    <lineage>
        <taxon>Eukaryota</taxon>
        <taxon>Viridiplantae</taxon>
        <taxon>Streptophyta</taxon>
        <taxon>Embryophyta</taxon>
        <taxon>Tracheophyta</taxon>
        <taxon>Spermatophyta</taxon>
        <taxon>Magnoliopsida</taxon>
        <taxon>Liliopsida</taxon>
        <taxon>Acoraceae</taxon>
        <taxon>Acorus</taxon>
    </lineage>
</organism>
<name>A0AAV9EV11_ACOCL</name>
<evidence type="ECO:0000313" key="2">
    <source>
        <dbReference type="Proteomes" id="UP001180020"/>
    </source>
</evidence>
<accession>A0AAV9EV11</accession>
<keyword evidence="2" id="KW-1185">Reference proteome</keyword>
<dbReference type="AlphaFoldDB" id="A0AAV9EV11"/>
<protein>
    <submittedName>
        <fullName evidence="1">Uncharacterized protein</fullName>
    </submittedName>
</protein>
<sequence length="76" mass="8947">MRNMRSLKVMEAMTLNFLMCQSRFLVDKKLWRNFCLLDEKLKVISDVFSLVMHLDLRSSAFNRENACVCLVDLDSL</sequence>
<reference evidence="1" key="1">
    <citation type="journal article" date="2023" name="Nat. Commun.">
        <title>Diploid and tetraploid genomes of Acorus and the evolution of monocots.</title>
        <authorList>
            <person name="Ma L."/>
            <person name="Liu K.W."/>
            <person name="Li Z."/>
            <person name="Hsiao Y.Y."/>
            <person name="Qi Y."/>
            <person name="Fu T."/>
            <person name="Tang G.D."/>
            <person name="Zhang D."/>
            <person name="Sun W.H."/>
            <person name="Liu D.K."/>
            <person name="Li Y."/>
            <person name="Chen G.Z."/>
            <person name="Liu X.D."/>
            <person name="Liao X.Y."/>
            <person name="Jiang Y.T."/>
            <person name="Yu X."/>
            <person name="Hao Y."/>
            <person name="Huang J."/>
            <person name="Zhao X.W."/>
            <person name="Ke S."/>
            <person name="Chen Y.Y."/>
            <person name="Wu W.L."/>
            <person name="Hsu J.L."/>
            <person name="Lin Y.F."/>
            <person name="Huang M.D."/>
            <person name="Li C.Y."/>
            <person name="Huang L."/>
            <person name="Wang Z.W."/>
            <person name="Zhao X."/>
            <person name="Zhong W.Y."/>
            <person name="Peng D.H."/>
            <person name="Ahmad S."/>
            <person name="Lan S."/>
            <person name="Zhang J.S."/>
            <person name="Tsai W.C."/>
            <person name="Van de Peer Y."/>
            <person name="Liu Z.J."/>
        </authorList>
    </citation>
    <scope>NUCLEOTIDE SEQUENCE</scope>
    <source>
        <strain evidence="1">CP</strain>
    </source>
</reference>